<dbReference type="PANTHER" id="PTHR23354:SF62">
    <property type="entry name" value="MUSTARD, ISOFORM V"/>
    <property type="match status" value="1"/>
</dbReference>
<dbReference type="OrthoDB" id="26679at2759"/>
<dbReference type="GO" id="GO:0005634">
    <property type="term" value="C:nucleus"/>
    <property type="evidence" value="ECO:0007669"/>
    <property type="project" value="TreeGrafter"/>
</dbReference>
<gene>
    <name evidence="8" type="ORF">PAAG_08355</name>
</gene>
<evidence type="ECO:0000256" key="2">
    <source>
        <dbReference type="ARBA" id="ARBA00009540"/>
    </source>
</evidence>
<name>C1HC64_PARBA</name>
<dbReference type="InterPro" id="IPR006571">
    <property type="entry name" value="TLDc_dom"/>
</dbReference>
<comment type="similarity">
    <text evidence="2">Belongs to the OXR1 family.</text>
</comment>
<organism evidence="8 9">
    <name type="scientific">Paracoccidioides lutzii (strain ATCC MYA-826 / Pb01)</name>
    <name type="common">Paracoccidioides brasiliensis</name>
    <dbReference type="NCBI Taxonomy" id="502779"/>
    <lineage>
        <taxon>Eukaryota</taxon>
        <taxon>Fungi</taxon>
        <taxon>Dikarya</taxon>
        <taxon>Ascomycota</taxon>
        <taxon>Pezizomycotina</taxon>
        <taxon>Eurotiomycetes</taxon>
        <taxon>Eurotiomycetidae</taxon>
        <taxon>Onygenales</taxon>
        <taxon>Ajellomycetaceae</taxon>
        <taxon>Paracoccidioides</taxon>
    </lineage>
</organism>
<dbReference type="GeneID" id="9092960"/>
<feature type="region of interest" description="Disordered" evidence="6">
    <location>
        <begin position="333"/>
        <end position="365"/>
    </location>
</feature>
<sequence>MSASGGSSKHPSHSPPPSRPGTPPIRSQSESQSHSQSPSSASSYISYPITHVVSGIYRRLTEPTPPRPASKKPPLDPMSVSEVYNPPIRTASPFQPPPLTPLTLKAAGGSSHILLAQSLAEEIRLLVPPRLQLLDTWQLVYSLDRDGSSLATLYEKCKAFASRSQKAGYVLVVKDSSSGPGLGGNDGKGTKGAGRSGASAAAGGALFGAYLTDPPHPSSHYYGTGECFLWRASVLPSTPMIYMRTTAATTTTKTDDGRGKEKETTNSGVPENIEHSSNSGNVDLDLVGLPLPPSADTTQLRGRSTTLGGEKCNGEKHTIHDCSVLSGRHEGLSLHNDGRDTTSVSVSASASTSKRRDEDGSCSRHGVDLFSPAQLHSASFGTIGNGHAGAGGQQCAPTNLSTGTSRGGSGTTSPERIRFKAFPYSGVNDYMMFCETGFLSVGGGDGHYGLWLDDSFEKGVSHSCPTFGNEPLSDEGTKFDVLGVEIWYLGS</sequence>
<feature type="region of interest" description="Disordered" evidence="6">
    <location>
        <begin position="388"/>
        <end position="413"/>
    </location>
</feature>
<feature type="compositionally biased region" description="Low complexity" evidence="6">
    <location>
        <begin position="27"/>
        <end position="46"/>
    </location>
</feature>
<evidence type="ECO:0000256" key="6">
    <source>
        <dbReference type="SAM" id="MobiDB-lite"/>
    </source>
</evidence>
<evidence type="ECO:0000313" key="8">
    <source>
        <dbReference type="EMBL" id="EEH38628.1"/>
    </source>
</evidence>
<dbReference type="PROSITE" id="PS51886">
    <property type="entry name" value="TLDC"/>
    <property type="match status" value="1"/>
</dbReference>
<feature type="compositionally biased region" description="Basic and acidic residues" evidence="6">
    <location>
        <begin position="354"/>
        <end position="365"/>
    </location>
</feature>
<feature type="compositionally biased region" description="Polar residues" evidence="6">
    <location>
        <begin position="265"/>
        <end position="281"/>
    </location>
</feature>
<dbReference type="GO" id="GO:0005739">
    <property type="term" value="C:mitochondrion"/>
    <property type="evidence" value="ECO:0007669"/>
    <property type="project" value="UniProtKB-SubCell"/>
</dbReference>
<evidence type="ECO:0000259" key="7">
    <source>
        <dbReference type="PROSITE" id="PS51886"/>
    </source>
</evidence>
<dbReference type="AlphaFoldDB" id="C1HC64"/>
<dbReference type="EMBL" id="KN294023">
    <property type="protein sequence ID" value="EEH38628.1"/>
    <property type="molecule type" value="Genomic_DNA"/>
</dbReference>
<feature type="compositionally biased region" description="Basic and acidic residues" evidence="6">
    <location>
        <begin position="253"/>
        <end position="264"/>
    </location>
</feature>
<feature type="domain" description="TLDc" evidence="7">
    <location>
        <begin position="113"/>
        <end position="490"/>
    </location>
</feature>
<feature type="region of interest" description="Disordered" evidence="6">
    <location>
        <begin position="247"/>
        <end position="313"/>
    </location>
</feature>
<comment type="subcellular location">
    <subcellularLocation>
        <location evidence="1">Mitochondrion</location>
    </subcellularLocation>
</comment>
<evidence type="ECO:0000256" key="3">
    <source>
        <dbReference type="ARBA" id="ARBA00023128"/>
    </source>
</evidence>
<dbReference type="Pfam" id="PF07534">
    <property type="entry name" value="TLD"/>
    <property type="match status" value="2"/>
</dbReference>
<protein>
    <recommendedName>
        <fullName evidence="5">Oxidation resistance protein 1</fullName>
    </recommendedName>
</protein>
<comment type="function">
    <text evidence="4">May be involved in protection from oxidative damage.</text>
</comment>
<feature type="compositionally biased region" description="Low complexity" evidence="6">
    <location>
        <begin position="341"/>
        <end position="352"/>
    </location>
</feature>
<dbReference type="Proteomes" id="UP000002059">
    <property type="component" value="Partially assembled WGS sequence"/>
</dbReference>
<dbReference type="SMART" id="SM00584">
    <property type="entry name" value="TLDc"/>
    <property type="match status" value="1"/>
</dbReference>
<evidence type="ECO:0000313" key="9">
    <source>
        <dbReference type="Proteomes" id="UP000002059"/>
    </source>
</evidence>
<dbReference type="RefSeq" id="XP_002789759.1">
    <property type="nucleotide sequence ID" value="XM_002789713.1"/>
</dbReference>
<dbReference type="KEGG" id="pbl:PAAG_08355"/>
<evidence type="ECO:0000256" key="1">
    <source>
        <dbReference type="ARBA" id="ARBA00004173"/>
    </source>
</evidence>
<evidence type="ECO:0000256" key="4">
    <source>
        <dbReference type="ARBA" id="ARBA00037112"/>
    </source>
</evidence>
<dbReference type="eggNOG" id="KOG2372">
    <property type="taxonomic scope" value="Eukaryota"/>
</dbReference>
<keyword evidence="3" id="KW-0496">Mitochondrion</keyword>
<dbReference type="GO" id="GO:0006979">
    <property type="term" value="P:response to oxidative stress"/>
    <property type="evidence" value="ECO:0007669"/>
    <property type="project" value="TreeGrafter"/>
</dbReference>
<dbReference type="VEuPathDB" id="FungiDB:PAAG_08355"/>
<keyword evidence="9" id="KW-1185">Reference proteome</keyword>
<feature type="region of interest" description="Disordered" evidence="6">
    <location>
        <begin position="60"/>
        <end position="96"/>
    </location>
</feature>
<feature type="compositionally biased region" description="Pro residues" evidence="6">
    <location>
        <begin position="13"/>
        <end position="23"/>
    </location>
</feature>
<dbReference type="STRING" id="502779.C1HC64"/>
<accession>C1HC64</accession>
<feature type="region of interest" description="Disordered" evidence="6">
    <location>
        <begin position="1"/>
        <end position="46"/>
    </location>
</feature>
<proteinExistence type="inferred from homology"/>
<dbReference type="PANTHER" id="PTHR23354">
    <property type="entry name" value="NUCLEOLAR PROTEIN 7/ESTROGEN RECEPTOR COACTIVATOR-RELATED"/>
    <property type="match status" value="1"/>
</dbReference>
<dbReference type="HOGENOM" id="CLU_029204_0_1_1"/>
<reference evidence="8 9" key="1">
    <citation type="journal article" date="2011" name="PLoS Genet.">
        <title>Comparative genomic analysis of human fungal pathogens causing paracoccidioidomycosis.</title>
        <authorList>
            <person name="Desjardins C.A."/>
            <person name="Champion M.D."/>
            <person name="Holder J.W."/>
            <person name="Muszewska A."/>
            <person name="Goldberg J."/>
            <person name="Bailao A.M."/>
            <person name="Brigido M.M."/>
            <person name="Ferreira M.E."/>
            <person name="Garcia A.M."/>
            <person name="Grynberg M."/>
            <person name="Gujja S."/>
            <person name="Heiman D.I."/>
            <person name="Henn M.R."/>
            <person name="Kodira C.D."/>
            <person name="Leon-Narvaez H."/>
            <person name="Longo L.V."/>
            <person name="Ma L.J."/>
            <person name="Malavazi I."/>
            <person name="Matsuo A.L."/>
            <person name="Morais F.V."/>
            <person name="Pereira M."/>
            <person name="Rodriguez-Brito S."/>
            <person name="Sakthikumar S."/>
            <person name="Salem-Izacc S.M."/>
            <person name="Sykes S.M."/>
            <person name="Teixeira M.M."/>
            <person name="Vallejo M.C."/>
            <person name="Walter M.E."/>
            <person name="Yandava C."/>
            <person name="Young S."/>
            <person name="Zeng Q."/>
            <person name="Zucker J."/>
            <person name="Felipe M.S."/>
            <person name="Goldman G.H."/>
            <person name="Haas B.J."/>
            <person name="McEwen J.G."/>
            <person name="Nino-Vega G."/>
            <person name="Puccia R."/>
            <person name="San-Blas G."/>
            <person name="Soares C.M."/>
            <person name="Birren B.W."/>
            <person name="Cuomo C.A."/>
        </authorList>
    </citation>
    <scope>NUCLEOTIDE SEQUENCE [LARGE SCALE GENOMIC DNA]</scope>
    <source>
        <strain evidence="9">ATCC MYA-826 / Pb01</strain>
    </source>
</reference>
<dbReference type="OMA" id="MPSVMPW"/>
<evidence type="ECO:0000256" key="5">
    <source>
        <dbReference type="ARBA" id="ARBA00040604"/>
    </source>
</evidence>
<feature type="compositionally biased region" description="Polar residues" evidence="6">
    <location>
        <begin position="295"/>
        <end position="307"/>
    </location>
</feature>